<dbReference type="InterPro" id="IPR044644">
    <property type="entry name" value="DinF-like"/>
</dbReference>
<dbReference type="CDD" id="cd13136">
    <property type="entry name" value="MATE_DinF_like"/>
    <property type="match status" value="1"/>
</dbReference>
<feature type="transmembrane region" description="Helical" evidence="6">
    <location>
        <begin position="421"/>
        <end position="438"/>
    </location>
</feature>
<feature type="transmembrane region" description="Helical" evidence="6">
    <location>
        <begin position="276"/>
        <end position="295"/>
    </location>
</feature>
<dbReference type="PANTHER" id="PTHR42893">
    <property type="entry name" value="PROTEIN DETOXIFICATION 44, CHLOROPLASTIC-RELATED"/>
    <property type="match status" value="1"/>
</dbReference>
<dbReference type="Pfam" id="PF01554">
    <property type="entry name" value="MatE"/>
    <property type="match status" value="2"/>
</dbReference>
<evidence type="ECO:0000256" key="1">
    <source>
        <dbReference type="ARBA" id="ARBA00004141"/>
    </source>
</evidence>
<accession>A0A1E3H1H6</accession>
<protein>
    <submittedName>
        <fullName evidence="7">DNA-damage-inducible protein F</fullName>
    </submittedName>
</protein>
<keyword evidence="5 6" id="KW-0472">Membrane</keyword>
<dbReference type="OrthoDB" id="9789527at2"/>
<dbReference type="PATRIC" id="fig|1439726.3.peg.3177"/>
<name>A0A1E3H1H6_9HYPH</name>
<dbReference type="AlphaFoldDB" id="A0A1E3H1H6"/>
<feature type="transmembrane region" description="Helical" evidence="6">
    <location>
        <begin position="178"/>
        <end position="197"/>
    </location>
</feature>
<keyword evidence="8" id="KW-1185">Reference proteome</keyword>
<dbReference type="PANTHER" id="PTHR42893:SF46">
    <property type="entry name" value="PROTEIN DETOXIFICATION 44, CHLOROPLASTIC"/>
    <property type="match status" value="1"/>
</dbReference>
<feature type="transmembrane region" description="Helical" evidence="6">
    <location>
        <begin position="316"/>
        <end position="344"/>
    </location>
</feature>
<evidence type="ECO:0000313" key="7">
    <source>
        <dbReference type="EMBL" id="ODN69646.1"/>
    </source>
</evidence>
<feature type="transmembrane region" description="Helical" evidence="6">
    <location>
        <begin position="97"/>
        <end position="118"/>
    </location>
</feature>
<organism evidence="7 8">
    <name type="scientific">Methylobrevis pamukkalensis</name>
    <dbReference type="NCBI Taxonomy" id="1439726"/>
    <lineage>
        <taxon>Bacteria</taxon>
        <taxon>Pseudomonadati</taxon>
        <taxon>Pseudomonadota</taxon>
        <taxon>Alphaproteobacteria</taxon>
        <taxon>Hyphomicrobiales</taxon>
        <taxon>Pleomorphomonadaceae</taxon>
        <taxon>Methylobrevis</taxon>
    </lineage>
</organism>
<keyword evidence="4 6" id="KW-1133">Transmembrane helix</keyword>
<dbReference type="NCBIfam" id="TIGR00797">
    <property type="entry name" value="matE"/>
    <property type="match status" value="1"/>
</dbReference>
<feature type="transmembrane region" description="Helical" evidence="6">
    <location>
        <begin position="252"/>
        <end position="270"/>
    </location>
</feature>
<evidence type="ECO:0000256" key="6">
    <source>
        <dbReference type="SAM" id="Phobius"/>
    </source>
</evidence>
<reference evidence="7 8" key="1">
    <citation type="submission" date="2016-07" db="EMBL/GenBank/DDBJ databases">
        <title>Draft Genome Sequence of Methylobrevis pamukkalensis PK2.</title>
        <authorList>
            <person name="Vasilenko O.V."/>
            <person name="Doronina N.V."/>
            <person name="Shmareva M.N."/>
            <person name="Tarlachkov S.V."/>
            <person name="Mustakhimov I."/>
            <person name="Trotsenko Y.A."/>
        </authorList>
    </citation>
    <scope>NUCLEOTIDE SEQUENCE [LARGE SCALE GENOMIC DNA]</scope>
    <source>
        <strain evidence="7 8">PK2</strain>
    </source>
</reference>
<dbReference type="InterPro" id="IPR002528">
    <property type="entry name" value="MATE_fam"/>
</dbReference>
<evidence type="ECO:0000256" key="3">
    <source>
        <dbReference type="ARBA" id="ARBA00022692"/>
    </source>
</evidence>
<evidence type="ECO:0000256" key="4">
    <source>
        <dbReference type="ARBA" id="ARBA00022989"/>
    </source>
</evidence>
<comment type="subcellular location">
    <subcellularLocation>
        <location evidence="1">Membrane</location>
        <topology evidence="1">Multi-pass membrane protein</topology>
    </subcellularLocation>
</comment>
<feature type="transmembrane region" description="Helical" evidence="6">
    <location>
        <begin position="55"/>
        <end position="77"/>
    </location>
</feature>
<evidence type="ECO:0000256" key="2">
    <source>
        <dbReference type="ARBA" id="ARBA00010199"/>
    </source>
</evidence>
<feature type="transmembrane region" description="Helical" evidence="6">
    <location>
        <begin position="397"/>
        <end position="415"/>
    </location>
</feature>
<proteinExistence type="inferred from homology"/>
<dbReference type="GO" id="GO:0005886">
    <property type="term" value="C:plasma membrane"/>
    <property type="evidence" value="ECO:0007669"/>
    <property type="project" value="TreeGrafter"/>
</dbReference>
<feature type="transmembrane region" description="Helical" evidence="6">
    <location>
        <begin position="149"/>
        <end position="166"/>
    </location>
</feature>
<dbReference type="RefSeq" id="WP_069307468.1">
    <property type="nucleotide sequence ID" value="NZ_MCRJ01000080.1"/>
</dbReference>
<evidence type="ECO:0000313" key="8">
    <source>
        <dbReference type="Proteomes" id="UP000094622"/>
    </source>
</evidence>
<gene>
    <name evidence="7" type="primary">dinF</name>
    <name evidence="7" type="ORF">A6302_03024</name>
</gene>
<dbReference type="GO" id="GO:0015297">
    <property type="term" value="F:antiporter activity"/>
    <property type="evidence" value="ECO:0007669"/>
    <property type="project" value="InterPro"/>
</dbReference>
<dbReference type="EMBL" id="MCRJ01000080">
    <property type="protein sequence ID" value="ODN69646.1"/>
    <property type="molecule type" value="Genomic_DNA"/>
</dbReference>
<evidence type="ECO:0000256" key="5">
    <source>
        <dbReference type="ARBA" id="ARBA00023136"/>
    </source>
</evidence>
<sequence length="461" mass="48136">MTKTRDAAGRPSPADFTVDSAAVFRIALPMTLAFVTTPLLGVVDTAVIGQLGDAALIGGIAIGALVFDILFSTFNFLRSGTTALTAQALGAGDAETGKAVLLRALMIAAGCGLAMILARDPLIDVGLWFMAPSGAVAEATRAYYDVRVFSAPFALVNYAILGWVIGRGQAGIGLALQILLNGVNITLSIVLGLGLGWGLAGVALGTVIGEVVAAVVGVLVCLRLGRGGVWPPFRVVTERAAMLRMFAVNRDIMIRTFALLFGFSVFTRVGAGLGDVALAANAVLMNFFLVGGYFLDGLASAAEQLAGRAVGAGQRAAFVATVRLTMIWSFVLAGAASLFFFVFGGLIIDLMTTAPEVRAAARAFLPYAATTPLAGVLAFQMDGVFIGATWSRDMRNMMLLSLAAYLAVLMPASAVLGNHGLWLALLAFLMFRGFFLLWRVPARTDETFGPALPDPVTGDAR</sequence>
<feature type="transmembrane region" description="Helical" evidence="6">
    <location>
        <begin position="203"/>
        <end position="224"/>
    </location>
</feature>
<dbReference type="GO" id="GO:0042910">
    <property type="term" value="F:xenobiotic transmembrane transporter activity"/>
    <property type="evidence" value="ECO:0007669"/>
    <property type="project" value="InterPro"/>
</dbReference>
<keyword evidence="3 6" id="KW-0812">Transmembrane</keyword>
<feature type="transmembrane region" description="Helical" evidence="6">
    <location>
        <begin position="364"/>
        <end position="385"/>
    </location>
</feature>
<dbReference type="Proteomes" id="UP000094622">
    <property type="component" value="Unassembled WGS sequence"/>
</dbReference>
<feature type="transmembrane region" description="Helical" evidence="6">
    <location>
        <begin position="22"/>
        <end position="43"/>
    </location>
</feature>
<comment type="caution">
    <text evidence="7">The sequence shown here is derived from an EMBL/GenBank/DDBJ whole genome shotgun (WGS) entry which is preliminary data.</text>
</comment>
<comment type="similarity">
    <text evidence="2">Belongs to the multi antimicrobial extrusion (MATE) (TC 2.A.66.1) family.</text>
</comment>